<protein>
    <submittedName>
        <fullName evidence="2">Uncharacterized protein</fullName>
    </submittedName>
</protein>
<evidence type="ECO:0000313" key="3">
    <source>
        <dbReference type="Proteomes" id="UP000054560"/>
    </source>
</evidence>
<dbReference type="AlphaFoldDB" id="A0A0L0EZJ6"/>
<accession>A0A0L0EZJ6</accession>
<keyword evidence="3" id="KW-1185">Reference proteome</keyword>
<proteinExistence type="predicted"/>
<evidence type="ECO:0000313" key="2">
    <source>
        <dbReference type="EMBL" id="KNC69826.1"/>
    </source>
</evidence>
<feature type="compositionally biased region" description="Polar residues" evidence="1">
    <location>
        <begin position="9"/>
        <end position="20"/>
    </location>
</feature>
<dbReference type="RefSeq" id="XP_014143728.1">
    <property type="nucleotide sequence ID" value="XM_014288253.1"/>
</dbReference>
<name>A0A0L0EZJ6_9EUKA</name>
<dbReference type="GeneID" id="25918159"/>
<feature type="region of interest" description="Disordered" evidence="1">
    <location>
        <begin position="1"/>
        <end position="23"/>
    </location>
</feature>
<gene>
    <name evidence="2" type="ORF">SARC_17655</name>
</gene>
<dbReference type="EMBL" id="KQ253169">
    <property type="protein sequence ID" value="KNC69826.1"/>
    <property type="molecule type" value="Genomic_DNA"/>
</dbReference>
<sequence>MQEMVKSAATFSDHQTPNQAERSRAGAALNALIKWRLQKQRHVEAVLKRALKPQSTIIRMQQMGMQPTTQQQATRAAGMALECGVYRAMDGWMD</sequence>
<evidence type="ECO:0000256" key="1">
    <source>
        <dbReference type="SAM" id="MobiDB-lite"/>
    </source>
</evidence>
<reference evidence="2 3" key="1">
    <citation type="submission" date="2011-02" db="EMBL/GenBank/DDBJ databases">
        <title>The Genome Sequence of Sphaeroforma arctica JP610.</title>
        <authorList>
            <consortium name="The Broad Institute Genome Sequencing Platform"/>
            <person name="Russ C."/>
            <person name="Cuomo C."/>
            <person name="Young S.K."/>
            <person name="Zeng Q."/>
            <person name="Gargeya S."/>
            <person name="Alvarado L."/>
            <person name="Berlin A."/>
            <person name="Chapman S.B."/>
            <person name="Chen Z."/>
            <person name="Freedman E."/>
            <person name="Gellesch M."/>
            <person name="Goldberg J."/>
            <person name="Griggs A."/>
            <person name="Gujja S."/>
            <person name="Heilman E."/>
            <person name="Heiman D."/>
            <person name="Howarth C."/>
            <person name="Mehta T."/>
            <person name="Neiman D."/>
            <person name="Pearson M."/>
            <person name="Roberts A."/>
            <person name="Saif S."/>
            <person name="Shea T."/>
            <person name="Shenoy N."/>
            <person name="Sisk P."/>
            <person name="Stolte C."/>
            <person name="Sykes S."/>
            <person name="White J."/>
            <person name="Yandava C."/>
            <person name="Burger G."/>
            <person name="Gray M.W."/>
            <person name="Holland P.W.H."/>
            <person name="King N."/>
            <person name="Lang F.B.F."/>
            <person name="Roger A.J."/>
            <person name="Ruiz-Trillo I."/>
            <person name="Haas B."/>
            <person name="Nusbaum C."/>
            <person name="Birren B."/>
        </authorList>
    </citation>
    <scope>NUCLEOTIDE SEQUENCE [LARGE SCALE GENOMIC DNA]</scope>
    <source>
        <strain evidence="2 3">JP610</strain>
    </source>
</reference>
<feature type="non-terminal residue" evidence="2">
    <location>
        <position position="94"/>
    </location>
</feature>
<organism evidence="2 3">
    <name type="scientific">Sphaeroforma arctica JP610</name>
    <dbReference type="NCBI Taxonomy" id="667725"/>
    <lineage>
        <taxon>Eukaryota</taxon>
        <taxon>Ichthyosporea</taxon>
        <taxon>Ichthyophonida</taxon>
        <taxon>Sphaeroforma</taxon>
    </lineage>
</organism>
<dbReference type="Proteomes" id="UP000054560">
    <property type="component" value="Unassembled WGS sequence"/>
</dbReference>